<gene>
    <name evidence="1" type="ORF">AMJ74_05230</name>
</gene>
<dbReference type="Proteomes" id="UP000050975">
    <property type="component" value="Unassembled WGS sequence"/>
</dbReference>
<name>A0A0S8JXW8_UNCW3</name>
<evidence type="ECO:0000313" key="1">
    <source>
        <dbReference type="EMBL" id="KPL13454.1"/>
    </source>
</evidence>
<comment type="caution">
    <text evidence="1">The sequence shown here is derived from an EMBL/GenBank/DDBJ whole genome shotgun (WGS) entry which is preliminary data.</text>
</comment>
<reference evidence="1 2" key="1">
    <citation type="journal article" date="2015" name="Microbiome">
        <title>Genomic resolution of linkages in carbon, nitrogen, and sulfur cycling among widespread estuary sediment bacteria.</title>
        <authorList>
            <person name="Baker B.J."/>
            <person name="Lazar C.S."/>
            <person name="Teske A.P."/>
            <person name="Dick G.J."/>
        </authorList>
    </citation>
    <scope>NUCLEOTIDE SEQUENCE [LARGE SCALE GENOMIC DNA]</scope>
    <source>
        <strain evidence="1">SM1_77</strain>
    </source>
</reference>
<dbReference type="Gene3D" id="2.40.160.20">
    <property type="match status" value="1"/>
</dbReference>
<dbReference type="EMBL" id="LJVE01000103">
    <property type="protein sequence ID" value="KPL13454.1"/>
    <property type="molecule type" value="Genomic_DNA"/>
</dbReference>
<evidence type="ECO:0008006" key="3">
    <source>
        <dbReference type="Google" id="ProtNLM"/>
    </source>
</evidence>
<proteinExistence type="predicted"/>
<protein>
    <recommendedName>
        <fullName evidence="3">Outer membrane protein beta-barrel domain-containing protein</fullName>
    </recommendedName>
</protein>
<organism evidence="1 2">
    <name type="scientific">candidate division WOR_3 bacterium SM1_77</name>
    <dbReference type="NCBI Taxonomy" id="1703778"/>
    <lineage>
        <taxon>Bacteria</taxon>
        <taxon>Bacteria division WOR-3</taxon>
    </lineage>
</organism>
<evidence type="ECO:0000313" key="2">
    <source>
        <dbReference type="Proteomes" id="UP000050975"/>
    </source>
</evidence>
<dbReference type="AlphaFoldDB" id="A0A0S8JXW8"/>
<accession>A0A0S8JXW8</accession>
<sequence>MKKLLLVLAILVLVSTTEATVSKWRRSTLDIEPRFSFYTDFDETQFGLGGDIIFNPFKRIGVRVEFAELLFNGGTLFFLNHGILKTMPKLDVLVYMTGRKMQPYIHTGFGLVTGDGVTYLIFGGGLGVDYFVNRKMAFNFEPGLYFAHASTGASDSDLLLRLSTGVKFTVLP</sequence>